<feature type="region of interest" description="Disordered" evidence="8">
    <location>
        <begin position="424"/>
        <end position="453"/>
    </location>
</feature>
<gene>
    <name evidence="11" type="ORF">WJX72_002676</name>
</gene>
<evidence type="ECO:0000256" key="2">
    <source>
        <dbReference type="ARBA" id="ARBA00007220"/>
    </source>
</evidence>
<feature type="domain" description="Guanylate kinase-like" evidence="9">
    <location>
        <begin position="615"/>
        <end position="797"/>
    </location>
</feature>
<evidence type="ECO:0000313" key="11">
    <source>
        <dbReference type="EMBL" id="KAK9808730.1"/>
    </source>
</evidence>
<evidence type="ECO:0000313" key="12">
    <source>
        <dbReference type="Proteomes" id="UP001489004"/>
    </source>
</evidence>
<keyword evidence="4" id="KW-0808">Transferase</keyword>
<organism evidence="11 12">
    <name type="scientific">[Myrmecia] bisecta</name>
    <dbReference type="NCBI Taxonomy" id="41462"/>
    <lineage>
        <taxon>Eukaryota</taxon>
        <taxon>Viridiplantae</taxon>
        <taxon>Chlorophyta</taxon>
        <taxon>core chlorophytes</taxon>
        <taxon>Trebouxiophyceae</taxon>
        <taxon>Trebouxiales</taxon>
        <taxon>Trebouxiaceae</taxon>
        <taxon>Myrmecia</taxon>
    </lineage>
</organism>
<dbReference type="PANTHER" id="PTHR23117:SF13">
    <property type="entry name" value="GUANYLATE KINASE"/>
    <property type="match status" value="1"/>
</dbReference>
<dbReference type="CDD" id="cd00071">
    <property type="entry name" value="GMPK"/>
    <property type="match status" value="1"/>
</dbReference>
<proteinExistence type="inferred from homology"/>
<evidence type="ECO:0000259" key="10">
    <source>
        <dbReference type="PROSITE" id="PS50203"/>
    </source>
</evidence>
<reference evidence="11 12" key="1">
    <citation type="journal article" date="2024" name="Nat. Commun.">
        <title>Phylogenomics reveals the evolutionary origins of lichenization in chlorophyte algae.</title>
        <authorList>
            <person name="Puginier C."/>
            <person name="Libourel C."/>
            <person name="Otte J."/>
            <person name="Skaloud P."/>
            <person name="Haon M."/>
            <person name="Grisel S."/>
            <person name="Petersen M."/>
            <person name="Berrin J.G."/>
            <person name="Delaux P.M."/>
            <person name="Dal Grande F."/>
            <person name="Keller J."/>
        </authorList>
    </citation>
    <scope>NUCLEOTIDE SEQUENCE [LARGE SCALE GENOMIC DNA]</scope>
    <source>
        <strain evidence="11 12">SAG 2043</strain>
    </source>
</reference>
<dbReference type="PRINTS" id="PR00094">
    <property type="entry name" value="ADENYLTKNASE"/>
</dbReference>
<sequence length="1937" mass="211823">MLSIKHTSKHVAKGQFLWELIAPKDKDGQPTKSASGRYYVKCYVMDCWRSVLVDDRMPVDLFGRPLPVGIRPLQLWPLILSKAVLKLMAAYEMLEVGLPHQVPAFQWLTGWPQENLLDPLSGISYQGGALFDRLEEVCKEAPKREDRHAVASVCLLNRAAAERPPPRLIVLCGPSAVGKGRLMELLVERHADLVGRTVSHTTRRPMEHEEHGKTYFFSNRATMRSEIADVKFLESAEVSGVRGTSLYGASLATVREVAATGKLCCMGMDLQGVRALQANKRVDGLYLYVAPPSLQELEARQRGRLREAESTIQKRIIWAKQQMEASATAGLFDHMVQNSNLGSAYEAIKDAISTLSPIIRNRLKGMPAYVLDYSDLIPSNSVEKPFLKPVIIAGPSAGDKQQLINMLVSEFPDVFGFARVHTTEQAGSDEQGDIPLTRTSEDEDQSGLNKPEPVVLSKDDFKAHADQGKFLEHHTDLFVHERIRHRTGVMREDVATVIGSGRLAVLDCDVEGARMVKASGQDCLTIFVAPPSVQEYEVKVREWLRVAEADIQAMQAAAKAELDLVTSQRIFDHVLVNDQLSSTFEQLRGLVSKYRPDIIPPDDGTAAAPASAAEQAPLVMCGPSAEEKEALVTRLMHDYPGKFARAVRHTSRKQEKGEEEGGQFAFVKKDALQKMAEEGKLLEWSEVAGVLTGTSRAAVHQVAAQGQMCLLDMDVQRALAVDIPNTLRVFVEPASTAALEQRIRAGAGPKAKEADIQQALQAPLAEIQKAKASGAFALQIVNTDADTSYFALKEALPDSEAFEVISREAAEQMVSTDQFLVHDVVLGDIYGLTRAAVKAVQYAGKVCVIDCDKVGHAVAMRAGGLAGAYLLVTPEGEEGMLQRIRADVVARPPAGYEPEEAVQQLFKAAYAEVQEARAHASCFDVSVESGSEPERAYFRLLEQISFRYPPQMPACNVWGYGRPLWDPACRIYGLKPLRVMVLGPAAAGKSTQCERLGAQIGVPHINVGELLYAEVQARTELGLEAKRFVDASKTVPDHVFITLVMRRLSQEDCVRRGWLLDGFPHTATQVAALREAGMHPDKVIFMDATHATLLERAKYRRLDPATRRAYLVPPQGSKLPQLLPMSADGRPDSAAVAHLTVRHDDTEENVRRRLGFWDCHGRALRAEFADHSMRVEAALDPDSVYAEVSGFVTLEERLGDSAASVSSRSLSQLQYEVLETVKYRGRQRVRLMGPDRKQCWVELADLAGNSRCMLLHQDPGTFSTSQQIRRNNLAATAWPQLLHVDSPEPINILLSLTSGPHRLLTAPLPDTSILLVVCGPASGGKSSLITMLLADHPDKFGRAVRHTLRGLRSPEELEALSASNQLAECSPPYATSVKAIQAVQESGRMCIIEAGVAALRALRAAGRRCVAVYVDAPSHEVLDVRLRNRGDVDEQTLQALLAAALAERSAAEEPGLFDCRLVNDNLLHCYTELVAFVSRHWPASRAPQTVHLVAQAYDWAAGGPGETFKRLACSGGASSRLELPRGRHLLRLQVDADRLHTLDLRSSTPFKIGDANKVLAEQQALAVRSAEGVCPAQAGGSWRLWFRYSFSLAETCRVGADLAVASDAQRRAVQLLLVDNDTSQETRYLLRSMAPGQLLPNSTGYSLVAMSACRQDAAEEPFKLAVTSDKPLKSWEERLASRVEAFEGQYAANKQLVLCRYVVTAAQRCAVACCLQATMPAALSLSLFRAPEGAIQWQAEAEELSNWTGTSQVSFAGLHLAPAKYLLQASLDPGSCNFPIAANGGIGGELAWKLWLAPAADTKGCTVAADDSRQKYSQATFAKWAEGQKDRVKAASAALEAFKGPSALAGADATVTVTMPSKEKGAEPLVLHPDQFMRGWARRHEAEKAAVEAGESQRQAAFMQWRATKLAEQSLLEQQRTELAAALRQQSLSDPAA</sequence>
<dbReference type="PROSITE" id="PS50052">
    <property type="entry name" value="GUANYLATE_KINASE_2"/>
    <property type="match status" value="5"/>
</dbReference>
<dbReference type="GO" id="GO:0004385">
    <property type="term" value="F:GMP kinase activity"/>
    <property type="evidence" value="ECO:0007669"/>
    <property type="project" value="TreeGrafter"/>
</dbReference>
<dbReference type="GO" id="GO:0005524">
    <property type="term" value="F:ATP binding"/>
    <property type="evidence" value="ECO:0007669"/>
    <property type="project" value="InterPro"/>
</dbReference>
<feature type="domain" description="Guanylate kinase-like" evidence="9">
    <location>
        <begin position="387"/>
        <end position="592"/>
    </location>
</feature>
<feature type="domain" description="Calpain catalytic" evidence="10">
    <location>
        <begin position="1"/>
        <end position="116"/>
    </location>
</feature>
<keyword evidence="5" id="KW-0547">Nucleotide-binding</keyword>
<comment type="similarity">
    <text evidence="2">Belongs to the adenylate kinase family.</text>
</comment>
<evidence type="ECO:0000256" key="6">
    <source>
        <dbReference type="ARBA" id="ARBA00022777"/>
    </source>
</evidence>
<protein>
    <recommendedName>
        <fullName evidence="3">adenylate kinase</fullName>
        <ecNumber evidence="3">2.7.4.3</ecNumber>
    </recommendedName>
</protein>
<dbReference type="Pfam" id="PF22072">
    <property type="entry name" value="FAP42_B3"/>
    <property type="match status" value="1"/>
</dbReference>
<dbReference type="InterPro" id="IPR008145">
    <property type="entry name" value="GK/Ca_channel_bsu"/>
</dbReference>
<dbReference type="Proteomes" id="UP001489004">
    <property type="component" value="Unassembled WGS sequence"/>
</dbReference>
<dbReference type="EMBL" id="JALJOR010000011">
    <property type="protein sequence ID" value="KAK9808730.1"/>
    <property type="molecule type" value="Genomic_DNA"/>
</dbReference>
<feature type="domain" description="Guanylate kinase-like" evidence="9">
    <location>
        <begin position="166"/>
        <end position="353"/>
    </location>
</feature>
<dbReference type="SUPFAM" id="SSF52540">
    <property type="entry name" value="P-loop containing nucleoside triphosphate hydrolases"/>
    <property type="match status" value="6"/>
</dbReference>
<name>A0AAW1PJV2_9CHLO</name>
<dbReference type="InterPro" id="IPR000850">
    <property type="entry name" value="Adenylat/UMP-CMP_kin"/>
</dbReference>
<dbReference type="InterPro" id="IPR027417">
    <property type="entry name" value="P-loop_NTPase"/>
</dbReference>
<feature type="domain" description="Guanylate kinase-like" evidence="9">
    <location>
        <begin position="793"/>
        <end position="945"/>
    </location>
</feature>
<dbReference type="SMART" id="SM00072">
    <property type="entry name" value="GuKc"/>
    <property type="match status" value="4"/>
</dbReference>
<dbReference type="GO" id="GO:0004198">
    <property type="term" value="F:calcium-dependent cysteine-type endopeptidase activity"/>
    <property type="evidence" value="ECO:0007669"/>
    <property type="project" value="InterPro"/>
</dbReference>
<dbReference type="InterPro" id="IPR008144">
    <property type="entry name" value="Guanylate_kin-like_dom"/>
</dbReference>
<dbReference type="InterPro" id="IPR001300">
    <property type="entry name" value="Peptidase_C2_calpain_cat"/>
</dbReference>
<evidence type="ECO:0000259" key="9">
    <source>
        <dbReference type="PROSITE" id="PS50052"/>
    </source>
</evidence>
<keyword evidence="6" id="KW-0418">Kinase</keyword>
<dbReference type="GO" id="GO:0004017">
    <property type="term" value="F:AMP kinase activity"/>
    <property type="evidence" value="ECO:0007669"/>
    <property type="project" value="UniProtKB-EC"/>
</dbReference>
<evidence type="ECO:0000256" key="3">
    <source>
        <dbReference type="ARBA" id="ARBA00012955"/>
    </source>
</evidence>
<dbReference type="HAMAP" id="MF_00235">
    <property type="entry name" value="Adenylate_kinase_Adk"/>
    <property type="match status" value="1"/>
</dbReference>
<evidence type="ECO:0000256" key="1">
    <source>
        <dbReference type="ARBA" id="ARBA00005790"/>
    </source>
</evidence>
<comment type="similarity">
    <text evidence="1">Belongs to the guanylate kinase family.</text>
</comment>
<dbReference type="Pfam" id="PF00625">
    <property type="entry name" value="Guanylate_kin"/>
    <property type="match status" value="5"/>
</dbReference>
<dbReference type="InterPro" id="IPR054096">
    <property type="entry name" value="FAP42-like_B2"/>
</dbReference>
<dbReference type="InterPro" id="IPR038765">
    <property type="entry name" value="Papain-like_cys_pep_sf"/>
</dbReference>
<dbReference type="InterPro" id="IPR054093">
    <property type="entry name" value="Androglobin_II"/>
</dbReference>
<keyword evidence="12" id="KW-1185">Reference proteome</keyword>
<dbReference type="Pfam" id="PF22071">
    <property type="entry name" value="FAP42_B2"/>
    <property type="match status" value="1"/>
</dbReference>
<dbReference type="InterPro" id="IPR054097">
    <property type="entry name" value="FAP42-like_B3"/>
</dbReference>
<dbReference type="Pfam" id="PF22068">
    <property type="entry name" value="Androglobin_II"/>
    <property type="match status" value="1"/>
</dbReference>
<dbReference type="Pfam" id="PF00406">
    <property type="entry name" value="ADK"/>
    <property type="match status" value="1"/>
</dbReference>
<dbReference type="Pfam" id="PF00648">
    <property type="entry name" value="Peptidase_C2"/>
    <property type="match status" value="1"/>
</dbReference>
<dbReference type="CDD" id="cd01428">
    <property type="entry name" value="ADK"/>
    <property type="match status" value="1"/>
</dbReference>
<dbReference type="GO" id="GO:0006508">
    <property type="term" value="P:proteolysis"/>
    <property type="evidence" value="ECO:0007669"/>
    <property type="project" value="InterPro"/>
</dbReference>
<feature type="domain" description="Guanylate kinase-like" evidence="9">
    <location>
        <begin position="1312"/>
        <end position="1478"/>
    </location>
</feature>
<accession>A0AAW1PJV2</accession>
<evidence type="ECO:0000256" key="8">
    <source>
        <dbReference type="SAM" id="MobiDB-lite"/>
    </source>
</evidence>
<dbReference type="SUPFAM" id="SSF54001">
    <property type="entry name" value="Cysteine proteinases"/>
    <property type="match status" value="1"/>
</dbReference>
<dbReference type="PROSITE" id="PS50203">
    <property type="entry name" value="CALPAIN_CAT"/>
    <property type="match status" value="1"/>
</dbReference>
<dbReference type="EC" id="2.7.4.3" evidence="3"/>
<dbReference type="GO" id="GO:0005829">
    <property type="term" value="C:cytosol"/>
    <property type="evidence" value="ECO:0007669"/>
    <property type="project" value="TreeGrafter"/>
</dbReference>
<evidence type="ECO:0000256" key="4">
    <source>
        <dbReference type="ARBA" id="ARBA00022679"/>
    </source>
</evidence>
<evidence type="ECO:0000256" key="7">
    <source>
        <dbReference type="PROSITE-ProRule" id="PRU00239"/>
    </source>
</evidence>
<dbReference type="Gene3D" id="3.40.50.300">
    <property type="entry name" value="P-loop containing nucleotide triphosphate hydrolases"/>
    <property type="match status" value="6"/>
</dbReference>
<comment type="caution">
    <text evidence="11">The sequence shown here is derived from an EMBL/GenBank/DDBJ whole genome shotgun (WGS) entry which is preliminary data.</text>
</comment>
<evidence type="ECO:0000256" key="5">
    <source>
        <dbReference type="ARBA" id="ARBA00022741"/>
    </source>
</evidence>
<comment type="caution">
    <text evidence="7">Lacks conserved residue(s) required for the propagation of feature annotation.</text>
</comment>
<dbReference type="PANTHER" id="PTHR23117">
    <property type="entry name" value="GUANYLATE KINASE-RELATED"/>
    <property type="match status" value="1"/>
</dbReference>